<evidence type="ECO:0000313" key="1">
    <source>
        <dbReference type="EMBL" id="KAL3513172.1"/>
    </source>
</evidence>
<comment type="caution">
    <text evidence="1">The sequence shown here is derived from an EMBL/GenBank/DDBJ whole genome shotgun (WGS) entry which is preliminary data.</text>
</comment>
<gene>
    <name evidence="1" type="ORF">ACH5RR_025889</name>
</gene>
<sequence length="101" mass="11557">MGTGIRKLNLCFARDAREISHLHHDITVYLSKPLDEGLCHSFCYIGPDSYHRTIRSDEFSTSTQTFIFRIISYAFISARLSPLPSSTLPLQHFPRQDGSIR</sequence>
<dbReference type="EMBL" id="JBJUIK010000011">
    <property type="protein sequence ID" value="KAL3513172.1"/>
    <property type="molecule type" value="Genomic_DNA"/>
</dbReference>
<protein>
    <submittedName>
        <fullName evidence="1">Uncharacterized protein</fullName>
    </submittedName>
</protein>
<dbReference type="Proteomes" id="UP001630127">
    <property type="component" value="Unassembled WGS sequence"/>
</dbReference>
<proteinExistence type="predicted"/>
<organism evidence="1 2">
    <name type="scientific">Cinchona calisaya</name>
    <dbReference type="NCBI Taxonomy" id="153742"/>
    <lineage>
        <taxon>Eukaryota</taxon>
        <taxon>Viridiplantae</taxon>
        <taxon>Streptophyta</taxon>
        <taxon>Embryophyta</taxon>
        <taxon>Tracheophyta</taxon>
        <taxon>Spermatophyta</taxon>
        <taxon>Magnoliopsida</taxon>
        <taxon>eudicotyledons</taxon>
        <taxon>Gunneridae</taxon>
        <taxon>Pentapetalae</taxon>
        <taxon>asterids</taxon>
        <taxon>lamiids</taxon>
        <taxon>Gentianales</taxon>
        <taxon>Rubiaceae</taxon>
        <taxon>Cinchonoideae</taxon>
        <taxon>Cinchoneae</taxon>
        <taxon>Cinchona</taxon>
    </lineage>
</organism>
<evidence type="ECO:0000313" key="2">
    <source>
        <dbReference type="Proteomes" id="UP001630127"/>
    </source>
</evidence>
<dbReference type="AlphaFoldDB" id="A0ABD2Z455"/>
<accession>A0ABD2Z455</accession>
<name>A0ABD2Z455_9GENT</name>
<reference evidence="1 2" key="1">
    <citation type="submission" date="2024-11" db="EMBL/GenBank/DDBJ databases">
        <title>A near-complete genome assembly of Cinchona calisaya.</title>
        <authorList>
            <person name="Lian D.C."/>
            <person name="Zhao X.W."/>
            <person name="Wei L."/>
        </authorList>
    </citation>
    <scope>NUCLEOTIDE SEQUENCE [LARGE SCALE GENOMIC DNA]</scope>
    <source>
        <tissue evidence="1">Nenye</tissue>
    </source>
</reference>
<keyword evidence="2" id="KW-1185">Reference proteome</keyword>